<dbReference type="Proteomes" id="UP000177199">
    <property type="component" value="Unassembled WGS sequence"/>
</dbReference>
<reference evidence="2 3" key="1">
    <citation type="journal article" date="2016" name="Nat. Commun.">
        <title>Thousands of microbial genomes shed light on interconnected biogeochemical processes in an aquifer system.</title>
        <authorList>
            <person name="Anantharaman K."/>
            <person name="Brown C.T."/>
            <person name="Hug L.A."/>
            <person name="Sharon I."/>
            <person name="Castelle C.J."/>
            <person name="Probst A.J."/>
            <person name="Thomas B.C."/>
            <person name="Singh A."/>
            <person name="Wilkins M.J."/>
            <person name="Karaoz U."/>
            <person name="Brodie E.L."/>
            <person name="Williams K.H."/>
            <person name="Hubbard S.S."/>
            <person name="Banfield J.F."/>
        </authorList>
    </citation>
    <scope>NUCLEOTIDE SEQUENCE [LARGE SCALE GENOMIC DNA]</scope>
</reference>
<keyword evidence="1" id="KW-0472">Membrane</keyword>
<evidence type="ECO:0000256" key="1">
    <source>
        <dbReference type="SAM" id="Phobius"/>
    </source>
</evidence>
<keyword evidence="1" id="KW-0812">Transmembrane</keyword>
<accession>A0A1F7HJ28</accession>
<protein>
    <recommendedName>
        <fullName evidence="4">Type II secretion system protein GspI C-terminal domain-containing protein</fullName>
    </recommendedName>
</protein>
<dbReference type="AlphaFoldDB" id="A0A1F7HJ28"/>
<evidence type="ECO:0008006" key="4">
    <source>
        <dbReference type="Google" id="ProtNLM"/>
    </source>
</evidence>
<dbReference type="InterPro" id="IPR012902">
    <property type="entry name" value="N_methyl_site"/>
</dbReference>
<dbReference type="NCBIfam" id="TIGR02532">
    <property type="entry name" value="IV_pilin_GFxxxE"/>
    <property type="match status" value="1"/>
</dbReference>
<organism evidence="2 3">
    <name type="scientific">Candidatus Roizmanbacteria bacterium RIFCSPHIGHO2_12_FULL_33_9</name>
    <dbReference type="NCBI Taxonomy" id="1802045"/>
    <lineage>
        <taxon>Bacteria</taxon>
        <taxon>Candidatus Roizmaniibacteriota</taxon>
    </lineage>
</organism>
<dbReference type="EMBL" id="MFZV01000031">
    <property type="protein sequence ID" value="OGK31034.1"/>
    <property type="molecule type" value="Genomic_DNA"/>
</dbReference>
<sequence>MKITNNFGFTLIEVLVVLSILSLFLLSAITVSIVSVRNLKSSENKILATRYAEGLSEWIRGQKESDWDIFIGKTGAWCFSEEPILTWPLSTGNCLPNEKISSIFERKAVISYDSALDRIISDVTVSWDEGSETVAVPISTILEKY</sequence>
<evidence type="ECO:0000313" key="3">
    <source>
        <dbReference type="Proteomes" id="UP000177199"/>
    </source>
</evidence>
<name>A0A1F7HJ28_9BACT</name>
<gene>
    <name evidence="2" type="ORF">A3F29_03200</name>
</gene>
<keyword evidence="1" id="KW-1133">Transmembrane helix</keyword>
<evidence type="ECO:0000313" key="2">
    <source>
        <dbReference type="EMBL" id="OGK31034.1"/>
    </source>
</evidence>
<feature type="transmembrane region" description="Helical" evidence="1">
    <location>
        <begin position="12"/>
        <end position="36"/>
    </location>
</feature>
<dbReference type="Pfam" id="PF07963">
    <property type="entry name" value="N_methyl"/>
    <property type="match status" value="1"/>
</dbReference>
<comment type="caution">
    <text evidence="2">The sequence shown here is derived from an EMBL/GenBank/DDBJ whole genome shotgun (WGS) entry which is preliminary data.</text>
</comment>
<proteinExistence type="predicted"/>